<dbReference type="GO" id="GO:0005840">
    <property type="term" value="C:ribosome"/>
    <property type="evidence" value="ECO:0007669"/>
    <property type="project" value="UniProtKB-KW"/>
</dbReference>
<protein>
    <submittedName>
        <fullName evidence="5">Ribosomal protein S1</fullName>
    </submittedName>
</protein>
<dbReference type="Gene3D" id="2.40.50.140">
    <property type="entry name" value="Nucleic acid-binding proteins"/>
    <property type="match status" value="3"/>
</dbReference>
<dbReference type="SUPFAM" id="SSF50249">
    <property type="entry name" value="Nucleic acid-binding proteins"/>
    <property type="match status" value="2"/>
</dbReference>
<dbReference type="AlphaFoldDB" id="A0A1Z1M5I4"/>
<evidence type="ECO:0000313" key="5">
    <source>
        <dbReference type="EMBL" id="ARW61338.1"/>
    </source>
</evidence>
<keyword evidence="5" id="KW-0150">Chloroplast</keyword>
<gene>
    <name evidence="5" type="primary">rps1</name>
</gene>
<dbReference type="PANTHER" id="PTHR10724">
    <property type="entry name" value="30S RIBOSOMAL PROTEIN S1"/>
    <property type="match status" value="1"/>
</dbReference>
<dbReference type="GO" id="GO:0003735">
    <property type="term" value="F:structural constituent of ribosome"/>
    <property type="evidence" value="ECO:0007669"/>
    <property type="project" value="TreeGrafter"/>
</dbReference>
<dbReference type="PANTHER" id="PTHR10724:SF7">
    <property type="entry name" value="SMALL RIBOSOMAL SUBUNIT PROTEIN BS1C"/>
    <property type="match status" value="1"/>
</dbReference>
<dbReference type="RefSeq" id="YP_009392776.1">
    <property type="nucleotide sequence ID" value="NC_035264.1"/>
</dbReference>
<evidence type="ECO:0000256" key="1">
    <source>
        <dbReference type="ARBA" id="ARBA00006767"/>
    </source>
</evidence>
<keyword evidence="3" id="KW-0687">Ribonucleoprotein</keyword>
<proteinExistence type="inferred from homology"/>
<comment type="similarity">
    <text evidence="1">Belongs to the bacterial ribosomal protein bS1 family.</text>
</comment>
<dbReference type="EMBL" id="MF101417">
    <property type="protein sequence ID" value="ARW61338.1"/>
    <property type="molecule type" value="Genomic_DNA"/>
</dbReference>
<geneLocation type="chloroplast" evidence="5"/>
<dbReference type="Pfam" id="PF00575">
    <property type="entry name" value="S1"/>
    <property type="match status" value="3"/>
</dbReference>
<dbReference type="GO" id="GO:1990904">
    <property type="term" value="C:ribonucleoprotein complex"/>
    <property type="evidence" value="ECO:0007669"/>
    <property type="project" value="UniProtKB-KW"/>
</dbReference>
<dbReference type="InterPro" id="IPR035104">
    <property type="entry name" value="Ribosomal_protein_S1-like"/>
</dbReference>
<dbReference type="InterPro" id="IPR003029">
    <property type="entry name" value="S1_domain"/>
</dbReference>
<dbReference type="PROSITE" id="PS50126">
    <property type="entry name" value="S1"/>
    <property type="match status" value="3"/>
</dbReference>
<reference evidence="5" key="1">
    <citation type="journal article" date="2017" name="J. Phycol.">
        <title>Analysis of chloroplast genomes and a supermatrix inform reclassification of the Rhodomelaceae (Rhodophyta).</title>
        <authorList>
            <person name="Diaz-Tapia P."/>
            <person name="Maggs C.A."/>
            <person name="West J.A."/>
            <person name="Verbruggen H."/>
        </authorList>
    </citation>
    <scope>NUCLEOTIDE SEQUENCE</scope>
    <source>
        <strain evidence="5">JW3079</strain>
    </source>
</reference>
<evidence type="ECO:0000256" key="3">
    <source>
        <dbReference type="ARBA" id="ARBA00023274"/>
    </source>
</evidence>
<evidence type="ECO:0000256" key="2">
    <source>
        <dbReference type="ARBA" id="ARBA00022980"/>
    </source>
</evidence>
<dbReference type="GO" id="GO:0003729">
    <property type="term" value="F:mRNA binding"/>
    <property type="evidence" value="ECO:0007669"/>
    <property type="project" value="TreeGrafter"/>
</dbReference>
<name>A0A1Z1M5I4_9FLOR</name>
<accession>A0A1Z1M5I4</accession>
<dbReference type="GO" id="GO:0006412">
    <property type="term" value="P:translation"/>
    <property type="evidence" value="ECO:0007669"/>
    <property type="project" value="TreeGrafter"/>
</dbReference>
<keyword evidence="2 5" id="KW-0689">Ribosomal protein</keyword>
<evidence type="ECO:0000259" key="4">
    <source>
        <dbReference type="PROSITE" id="PS50126"/>
    </source>
</evidence>
<dbReference type="SMART" id="SM00316">
    <property type="entry name" value="S1"/>
    <property type="match status" value="3"/>
</dbReference>
<dbReference type="PRINTS" id="PR00681">
    <property type="entry name" value="RIBOSOMALS1"/>
</dbReference>
<sequence length="264" mass="30449">MNKKKDNFAQILKKYNYNLHAGDIVAGTVIHQENSGFLVNIGNKTAGYLPKEEISLVNSNRNKQNSNLVNTTREFFLIEQNNKLKQSILSIKKLEYIRGWKRIKQFYLEDIIFNLNIKYVNKGGIITYLEGIQSFIPKSKIYSKNENQAKYKTKNDSIKCKLLVANEQRNQLILSNKSAILCLSLHKFKLGELLYGKITCIKPYGLFINIHEITALLHISEIGSKYVKNINIFFKLGKIIKVKIIHIDTKQGRLSVSKRNIKNK</sequence>
<feature type="domain" description="S1 motif" evidence="4">
    <location>
        <begin position="22"/>
        <end position="92"/>
    </location>
</feature>
<keyword evidence="5" id="KW-0934">Plastid</keyword>
<feature type="domain" description="S1 motif" evidence="4">
    <location>
        <begin position="109"/>
        <end position="177"/>
    </location>
</feature>
<dbReference type="InterPro" id="IPR012340">
    <property type="entry name" value="NA-bd_OB-fold"/>
</dbReference>
<organism evidence="5">
    <name type="scientific">Bostrychia tenella</name>
    <dbReference type="NCBI Taxonomy" id="324755"/>
    <lineage>
        <taxon>Eukaryota</taxon>
        <taxon>Rhodophyta</taxon>
        <taxon>Florideophyceae</taxon>
        <taxon>Rhodymeniophycidae</taxon>
        <taxon>Ceramiales</taxon>
        <taxon>Rhodomelaceae</taxon>
        <taxon>Bostrychia</taxon>
    </lineage>
</organism>
<feature type="domain" description="S1 motif" evidence="4">
    <location>
        <begin position="191"/>
        <end position="259"/>
    </location>
</feature>
<dbReference type="InterPro" id="IPR050437">
    <property type="entry name" value="Ribos_protein_bS1-like"/>
</dbReference>
<dbReference type="GeneID" id="33354362"/>